<protein>
    <submittedName>
        <fullName evidence="2">Uncharacterized protein</fullName>
    </submittedName>
</protein>
<name>A0AAV2B7M8_9ARAC</name>
<reference evidence="2 3" key="1">
    <citation type="submission" date="2024-04" db="EMBL/GenBank/DDBJ databases">
        <authorList>
            <person name="Rising A."/>
            <person name="Reimegard J."/>
            <person name="Sonavane S."/>
            <person name="Akerstrom W."/>
            <person name="Nylinder S."/>
            <person name="Hedman E."/>
            <person name="Kallberg Y."/>
        </authorList>
    </citation>
    <scope>NUCLEOTIDE SEQUENCE [LARGE SCALE GENOMIC DNA]</scope>
</reference>
<proteinExistence type="predicted"/>
<dbReference type="Proteomes" id="UP001497382">
    <property type="component" value="Unassembled WGS sequence"/>
</dbReference>
<sequence>MKESHFHDVAKERPALSKESLKGTANSDMQGRKFIIKNSTCTSSNTDSLITFTVYKQRIFGQ</sequence>
<feature type="compositionally biased region" description="Basic and acidic residues" evidence="1">
    <location>
        <begin position="1"/>
        <end position="21"/>
    </location>
</feature>
<evidence type="ECO:0000256" key="1">
    <source>
        <dbReference type="SAM" id="MobiDB-lite"/>
    </source>
</evidence>
<keyword evidence="3" id="KW-1185">Reference proteome</keyword>
<dbReference type="EMBL" id="CAXIEN010000301">
    <property type="protein sequence ID" value="CAL1292226.1"/>
    <property type="molecule type" value="Genomic_DNA"/>
</dbReference>
<gene>
    <name evidence="2" type="ORF">LARSCL_LOCUS17537</name>
</gene>
<feature type="non-terminal residue" evidence="2">
    <location>
        <position position="62"/>
    </location>
</feature>
<comment type="caution">
    <text evidence="2">The sequence shown here is derived from an EMBL/GenBank/DDBJ whole genome shotgun (WGS) entry which is preliminary data.</text>
</comment>
<accession>A0AAV2B7M8</accession>
<feature type="region of interest" description="Disordered" evidence="1">
    <location>
        <begin position="1"/>
        <end position="26"/>
    </location>
</feature>
<evidence type="ECO:0000313" key="2">
    <source>
        <dbReference type="EMBL" id="CAL1292226.1"/>
    </source>
</evidence>
<evidence type="ECO:0000313" key="3">
    <source>
        <dbReference type="Proteomes" id="UP001497382"/>
    </source>
</evidence>
<organism evidence="2 3">
    <name type="scientific">Larinioides sclopetarius</name>
    <dbReference type="NCBI Taxonomy" id="280406"/>
    <lineage>
        <taxon>Eukaryota</taxon>
        <taxon>Metazoa</taxon>
        <taxon>Ecdysozoa</taxon>
        <taxon>Arthropoda</taxon>
        <taxon>Chelicerata</taxon>
        <taxon>Arachnida</taxon>
        <taxon>Araneae</taxon>
        <taxon>Araneomorphae</taxon>
        <taxon>Entelegynae</taxon>
        <taxon>Araneoidea</taxon>
        <taxon>Araneidae</taxon>
        <taxon>Larinioides</taxon>
    </lineage>
</organism>
<dbReference type="AlphaFoldDB" id="A0AAV2B7M8"/>